<evidence type="ECO:0000256" key="6">
    <source>
        <dbReference type="SAM" id="Phobius"/>
    </source>
</evidence>
<dbReference type="InterPro" id="IPR017039">
    <property type="entry name" value="Virul_fac_BrkB"/>
</dbReference>
<evidence type="ECO:0000256" key="2">
    <source>
        <dbReference type="ARBA" id="ARBA00022475"/>
    </source>
</evidence>
<evidence type="ECO:0000313" key="8">
    <source>
        <dbReference type="Proteomes" id="UP001595960"/>
    </source>
</evidence>
<evidence type="ECO:0000256" key="1">
    <source>
        <dbReference type="ARBA" id="ARBA00004651"/>
    </source>
</evidence>
<feature type="transmembrane region" description="Helical" evidence="6">
    <location>
        <begin position="236"/>
        <end position="259"/>
    </location>
</feature>
<comment type="subcellular location">
    <subcellularLocation>
        <location evidence="1">Cell membrane</location>
        <topology evidence="1">Multi-pass membrane protein</topology>
    </subcellularLocation>
</comment>
<keyword evidence="2" id="KW-1003">Cell membrane</keyword>
<accession>A0ABV9R0U8</accession>
<dbReference type="Pfam" id="PF03631">
    <property type="entry name" value="Virul_fac_BrkB"/>
    <property type="match status" value="1"/>
</dbReference>
<dbReference type="Proteomes" id="UP001595960">
    <property type="component" value="Unassembled WGS sequence"/>
</dbReference>
<keyword evidence="5 6" id="KW-0472">Membrane</keyword>
<name>A0ABV9R0U8_9MICO</name>
<feature type="transmembrane region" description="Helical" evidence="6">
    <location>
        <begin position="124"/>
        <end position="157"/>
    </location>
</feature>
<dbReference type="PANTHER" id="PTHR30213:SF0">
    <property type="entry name" value="UPF0761 MEMBRANE PROTEIN YIHY"/>
    <property type="match status" value="1"/>
</dbReference>
<evidence type="ECO:0000256" key="5">
    <source>
        <dbReference type="ARBA" id="ARBA00023136"/>
    </source>
</evidence>
<feature type="transmembrane region" description="Helical" evidence="6">
    <location>
        <begin position="169"/>
        <end position="188"/>
    </location>
</feature>
<sequence length="315" mass="33881">MRTAHEFRIHQCWDIAAALTYYVVLMACPALLAALAFLGLFGSAEDVATGALHVVRDLGGEGVAQALAEPIDQLLGASRAGLALVTGLALTLWTASAYLGTFGRGMNRILGVEEGRPFWRSRPAMIATAAVLVLLGALIAFGLLVSGAVATAVLHAMGFDEELARVWDVAKLPVIAVLAGLMLAVLYWAAPNVRRPQLRWVSTGAAIALAIWITTTALFGVYVWNVSHYDRVYGVLGGVVAFLVWIWLSNTAILVGGVLDAELERARQLRAGVPAHERLELELRDDRLIRLNRRQRESDVRASAAMRPAAAADEP</sequence>
<dbReference type="RefSeq" id="WP_372432735.1">
    <property type="nucleotide sequence ID" value="NZ_JAFBBW010000001.1"/>
</dbReference>
<dbReference type="PIRSF" id="PIRSF035875">
    <property type="entry name" value="RNase_BN"/>
    <property type="match status" value="1"/>
</dbReference>
<comment type="caution">
    <text evidence="7">The sequence shown here is derived from an EMBL/GenBank/DDBJ whole genome shotgun (WGS) entry which is preliminary data.</text>
</comment>
<keyword evidence="8" id="KW-1185">Reference proteome</keyword>
<keyword evidence="4 6" id="KW-1133">Transmembrane helix</keyword>
<dbReference type="NCBIfam" id="TIGR00765">
    <property type="entry name" value="yihY_not_rbn"/>
    <property type="match status" value="1"/>
</dbReference>
<dbReference type="EMBL" id="JBHSJC010000001">
    <property type="protein sequence ID" value="MFC4827726.1"/>
    <property type="molecule type" value="Genomic_DNA"/>
</dbReference>
<dbReference type="PANTHER" id="PTHR30213">
    <property type="entry name" value="INNER MEMBRANE PROTEIN YHJD"/>
    <property type="match status" value="1"/>
</dbReference>
<reference evidence="8" key="1">
    <citation type="journal article" date="2019" name="Int. J. Syst. Evol. Microbiol.">
        <title>The Global Catalogue of Microorganisms (GCM) 10K type strain sequencing project: providing services to taxonomists for standard genome sequencing and annotation.</title>
        <authorList>
            <consortium name="The Broad Institute Genomics Platform"/>
            <consortium name="The Broad Institute Genome Sequencing Center for Infectious Disease"/>
            <person name="Wu L."/>
            <person name="Ma J."/>
        </authorList>
    </citation>
    <scope>NUCLEOTIDE SEQUENCE [LARGE SCALE GENOMIC DNA]</scope>
    <source>
        <strain evidence="8">CGMCC 1.12192</strain>
    </source>
</reference>
<feature type="transmembrane region" description="Helical" evidence="6">
    <location>
        <begin position="200"/>
        <end position="224"/>
    </location>
</feature>
<protein>
    <submittedName>
        <fullName evidence="7">YihY/virulence factor BrkB family protein</fullName>
    </submittedName>
</protein>
<evidence type="ECO:0000256" key="3">
    <source>
        <dbReference type="ARBA" id="ARBA00022692"/>
    </source>
</evidence>
<feature type="transmembrane region" description="Helical" evidence="6">
    <location>
        <begin position="80"/>
        <end position="103"/>
    </location>
</feature>
<proteinExistence type="predicted"/>
<feature type="transmembrane region" description="Helical" evidence="6">
    <location>
        <begin position="21"/>
        <end position="42"/>
    </location>
</feature>
<dbReference type="PROSITE" id="PS51257">
    <property type="entry name" value="PROKAR_LIPOPROTEIN"/>
    <property type="match status" value="1"/>
</dbReference>
<gene>
    <name evidence="7" type="ORF">ACFPER_02925</name>
</gene>
<keyword evidence="3 6" id="KW-0812">Transmembrane</keyword>
<evidence type="ECO:0000256" key="4">
    <source>
        <dbReference type="ARBA" id="ARBA00022989"/>
    </source>
</evidence>
<organism evidence="7 8">
    <name type="scientific">Agromyces aurantiacus</name>
    <dbReference type="NCBI Taxonomy" id="165814"/>
    <lineage>
        <taxon>Bacteria</taxon>
        <taxon>Bacillati</taxon>
        <taxon>Actinomycetota</taxon>
        <taxon>Actinomycetes</taxon>
        <taxon>Micrococcales</taxon>
        <taxon>Microbacteriaceae</taxon>
        <taxon>Agromyces</taxon>
    </lineage>
</organism>
<evidence type="ECO:0000313" key="7">
    <source>
        <dbReference type="EMBL" id="MFC4827726.1"/>
    </source>
</evidence>